<evidence type="ECO:0000313" key="3">
    <source>
        <dbReference type="Proteomes" id="UP000658131"/>
    </source>
</evidence>
<dbReference type="PANTHER" id="PTHR43364:SF1">
    <property type="entry name" value="OXIDOREDUCTASE YDHF"/>
    <property type="match status" value="1"/>
</dbReference>
<comment type="caution">
    <text evidence="2">The sequence shown here is derived from an EMBL/GenBank/DDBJ whole genome shotgun (WGS) entry which is preliminary data.</text>
</comment>
<dbReference type="RefSeq" id="WP_262399597.1">
    <property type="nucleotide sequence ID" value="NZ_JACRTB010000008.1"/>
</dbReference>
<dbReference type="Proteomes" id="UP000658131">
    <property type="component" value="Unassembled WGS sequence"/>
</dbReference>
<proteinExistence type="predicted"/>
<name>A0ABR7NK71_9FIRM</name>
<dbReference type="PANTHER" id="PTHR43364">
    <property type="entry name" value="NADH-SPECIFIC METHYLGLYOXAL REDUCTASE-RELATED"/>
    <property type="match status" value="1"/>
</dbReference>
<dbReference type="EMBL" id="JACRTB010000008">
    <property type="protein sequence ID" value="MBC8576043.1"/>
    <property type="molecule type" value="Genomic_DNA"/>
</dbReference>
<sequence length="299" mass="34004">MERVAIAEGLSFSRFVAGMLHLPDFGDTDAARARRIEELIEMGVTTFDHADYYADYEAEKAFGRFLASRPGVRGRIELVTKCGNISIQNEAGETVARRYDTSYEHILASVEGSLKRLQTDCIDLFLLHRIDHLADPRGIAQAFSELRQQGKVRYFGVSNYQPVHLEMLRAFWPELVVDQLRFSPYDLENFENGSAFYAMQHGIRLMAYSPVSKGKIFWEQSEKAQRLRAALERVRAELGAPSLDTVCYSFLLRHPARLMPIVGTTNPERMRSALAAASYPMSNPQWYSIYESSRGMLMP</sequence>
<reference evidence="2 3" key="1">
    <citation type="submission" date="2020-08" db="EMBL/GenBank/DDBJ databases">
        <title>Genome public.</title>
        <authorList>
            <person name="Liu C."/>
            <person name="Sun Q."/>
        </authorList>
    </citation>
    <scope>NUCLEOTIDE SEQUENCE [LARGE SCALE GENOMIC DNA]</scope>
    <source>
        <strain evidence="2 3">BX1</strain>
    </source>
</reference>
<dbReference type="InterPro" id="IPR050523">
    <property type="entry name" value="AKR_Detox_Biosynth"/>
</dbReference>
<dbReference type="Pfam" id="PF00248">
    <property type="entry name" value="Aldo_ket_red"/>
    <property type="match status" value="1"/>
</dbReference>
<dbReference type="CDD" id="cd19092">
    <property type="entry name" value="AKR_BsYcsN_EcYdhF-like"/>
    <property type="match status" value="1"/>
</dbReference>
<keyword evidence="3" id="KW-1185">Reference proteome</keyword>
<dbReference type="SUPFAM" id="SSF51430">
    <property type="entry name" value="NAD(P)-linked oxidoreductase"/>
    <property type="match status" value="1"/>
</dbReference>
<gene>
    <name evidence="2" type="ORF">H8717_06435</name>
</gene>
<dbReference type="Gene3D" id="3.20.20.100">
    <property type="entry name" value="NADP-dependent oxidoreductase domain"/>
    <property type="match status" value="1"/>
</dbReference>
<accession>A0ABR7NK71</accession>
<protein>
    <submittedName>
        <fullName evidence="2">Aldo/keto reductase</fullName>
    </submittedName>
</protein>
<feature type="domain" description="NADP-dependent oxidoreductase" evidence="1">
    <location>
        <begin position="30"/>
        <end position="289"/>
    </location>
</feature>
<organism evidence="2 3">
    <name type="scientific">Yanshouia hominis</name>
    <dbReference type="NCBI Taxonomy" id="2763673"/>
    <lineage>
        <taxon>Bacteria</taxon>
        <taxon>Bacillati</taxon>
        <taxon>Bacillota</taxon>
        <taxon>Clostridia</taxon>
        <taxon>Eubacteriales</taxon>
        <taxon>Oscillospiraceae</taxon>
        <taxon>Yanshouia</taxon>
    </lineage>
</organism>
<evidence type="ECO:0000313" key="2">
    <source>
        <dbReference type="EMBL" id="MBC8576043.1"/>
    </source>
</evidence>
<dbReference type="InterPro" id="IPR036812">
    <property type="entry name" value="NAD(P)_OxRdtase_dom_sf"/>
</dbReference>
<evidence type="ECO:0000259" key="1">
    <source>
        <dbReference type="Pfam" id="PF00248"/>
    </source>
</evidence>
<dbReference type="InterPro" id="IPR023210">
    <property type="entry name" value="NADP_OxRdtase_dom"/>
</dbReference>